<evidence type="ECO:0000313" key="3">
    <source>
        <dbReference type="Proteomes" id="UP000658382"/>
    </source>
</evidence>
<organism evidence="2 3">
    <name type="scientific">Lentibacillus kapialis</name>
    <dbReference type="NCBI Taxonomy" id="340214"/>
    <lineage>
        <taxon>Bacteria</taxon>
        <taxon>Bacillati</taxon>
        <taxon>Bacillota</taxon>
        <taxon>Bacilli</taxon>
        <taxon>Bacillales</taxon>
        <taxon>Bacillaceae</taxon>
        <taxon>Lentibacillus</taxon>
    </lineage>
</organism>
<dbReference type="InterPro" id="IPR027275">
    <property type="entry name" value="PRC-brl_dom"/>
</dbReference>
<dbReference type="NCBIfam" id="TIGR02888">
    <property type="entry name" value="spore_YlmC_YmxH"/>
    <property type="match status" value="1"/>
</dbReference>
<name>A0A917PUQ9_9BACI</name>
<evidence type="ECO:0000259" key="1">
    <source>
        <dbReference type="Pfam" id="PF05239"/>
    </source>
</evidence>
<accession>A0A917PUQ9</accession>
<dbReference type="SUPFAM" id="SSF50346">
    <property type="entry name" value="PRC-barrel domain"/>
    <property type="match status" value="1"/>
</dbReference>
<evidence type="ECO:0000313" key="2">
    <source>
        <dbReference type="EMBL" id="GGJ92856.1"/>
    </source>
</evidence>
<dbReference type="Gene3D" id="2.30.30.240">
    <property type="entry name" value="PRC-barrel domain"/>
    <property type="match status" value="1"/>
</dbReference>
<proteinExistence type="predicted"/>
<dbReference type="InterPro" id="IPR014238">
    <property type="entry name" value="Spore_YlmC/YmxH"/>
</dbReference>
<dbReference type="RefSeq" id="WP_188632415.1">
    <property type="nucleotide sequence ID" value="NZ_BMNQ01000014.1"/>
</dbReference>
<protein>
    <recommendedName>
        <fullName evidence="1">PRC-barrel domain-containing protein</fullName>
    </recommendedName>
</protein>
<gene>
    <name evidence="2" type="primary">ymxH</name>
    <name evidence="2" type="ORF">GCM10007063_14310</name>
</gene>
<sequence length="82" mass="9540">MRYKDMSAKEIVDINQGARLGILGQTDLEIDEKTGQIESFVIPNYKWFGLKKEGAETKINWRSIRKIGEDMIMIELDDYTLK</sequence>
<dbReference type="EMBL" id="BMNQ01000014">
    <property type="protein sequence ID" value="GGJ92856.1"/>
    <property type="molecule type" value="Genomic_DNA"/>
</dbReference>
<reference evidence="2" key="1">
    <citation type="journal article" date="2014" name="Int. J. Syst. Evol. Microbiol.">
        <title>Complete genome sequence of Corynebacterium casei LMG S-19264T (=DSM 44701T), isolated from a smear-ripened cheese.</title>
        <authorList>
            <consortium name="US DOE Joint Genome Institute (JGI-PGF)"/>
            <person name="Walter F."/>
            <person name="Albersmeier A."/>
            <person name="Kalinowski J."/>
            <person name="Ruckert C."/>
        </authorList>
    </citation>
    <scope>NUCLEOTIDE SEQUENCE</scope>
    <source>
        <strain evidence="2">JCM 12580</strain>
    </source>
</reference>
<dbReference type="Proteomes" id="UP000658382">
    <property type="component" value="Unassembled WGS sequence"/>
</dbReference>
<comment type="caution">
    <text evidence="2">The sequence shown here is derived from an EMBL/GenBank/DDBJ whole genome shotgun (WGS) entry which is preliminary data.</text>
</comment>
<reference evidence="2" key="2">
    <citation type="submission" date="2020-09" db="EMBL/GenBank/DDBJ databases">
        <authorList>
            <person name="Sun Q."/>
            <person name="Ohkuma M."/>
        </authorList>
    </citation>
    <scope>NUCLEOTIDE SEQUENCE</scope>
    <source>
        <strain evidence="2">JCM 12580</strain>
    </source>
</reference>
<dbReference type="Pfam" id="PF05239">
    <property type="entry name" value="PRC"/>
    <property type="match status" value="1"/>
</dbReference>
<dbReference type="PANTHER" id="PTHR40061:SF2">
    <property type="entry name" value="PRC-BARREL DOMAIN-CONTAINING PROTEIN"/>
    <property type="match status" value="1"/>
</dbReference>
<feature type="domain" description="PRC-barrel" evidence="1">
    <location>
        <begin position="1"/>
        <end position="75"/>
    </location>
</feature>
<dbReference type="InterPro" id="IPR011033">
    <property type="entry name" value="PRC_barrel-like_sf"/>
</dbReference>
<dbReference type="PANTHER" id="PTHR40061">
    <property type="entry name" value="SPORULATION PROTEIN YLMC-RELATED"/>
    <property type="match status" value="1"/>
</dbReference>
<dbReference type="AlphaFoldDB" id="A0A917PUQ9"/>
<keyword evidence="3" id="KW-1185">Reference proteome</keyword>